<comment type="caution">
    <text evidence="1">The sequence shown here is derived from an EMBL/GenBank/DDBJ whole genome shotgun (WGS) entry which is preliminary data.</text>
</comment>
<name>A0A5C6REY0_9BACT</name>
<dbReference type="Proteomes" id="UP000321580">
    <property type="component" value="Unassembled WGS sequence"/>
</dbReference>
<keyword evidence="2" id="KW-1185">Reference proteome</keyword>
<accession>A0A5C6REY0</accession>
<proteinExistence type="predicted"/>
<dbReference type="OrthoDB" id="1443121at2"/>
<evidence type="ECO:0000313" key="2">
    <source>
        <dbReference type="Proteomes" id="UP000321580"/>
    </source>
</evidence>
<dbReference type="EMBL" id="VOOR01000144">
    <property type="protein sequence ID" value="TXB56171.1"/>
    <property type="molecule type" value="Genomic_DNA"/>
</dbReference>
<organism evidence="1 2">
    <name type="scientific">Phaeodactylibacter luteus</name>
    <dbReference type="NCBI Taxonomy" id="1564516"/>
    <lineage>
        <taxon>Bacteria</taxon>
        <taxon>Pseudomonadati</taxon>
        <taxon>Bacteroidota</taxon>
        <taxon>Saprospiria</taxon>
        <taxon>Saprospirales</taxon>
        <taxon>Haliscomenobacteraceae</taxon>
        <taxon>Phaeodactylibacter</taxon>
    </lineage>
</organism>
<protein>
    <submittedName>
        <fullName evidence="1">Uncharacterized protein</fullName>
    </submittedName>
</protein>
<dbReference type="RefSeq" id="WP_147169748.1">
    <property type="nucleotide sequence ID" value="NZ_VOOR01000144.1"/>
</dbReference>
<dbReference type="AlphaFoldDB" id="A0A5C6REY0"/>
<evidence type="ECO:0000313" key="1">
    <source>
        <dbReference type="EMBL" id="TXB56171.1"/>
    </source>
</evidence>
<gene>
    <name evidence="1" type="ORF">FRY97_21850</name>
</gene>
<reference evidence="1 2" key="1">
    <citation type="submission" date="2019-08" db="EMBL/GenBank/DDBJ databases">
        <title>Genome of Phaeodactylibacter luteus.</title>
        <authorList>
            <person name="Bowman J.P."/>
        </authorList>
    </citation>
    <scope>NUCLEOTIDE SEQUENCE [LARGE SCALE GENOMIC DNA]</scope>
    <source>
        <strain evidence="1 2">KCTC 42180</strain>
    </source>
</reference>
<sequence>MGKTSQEGLGSGQSGNTLVPLLEYISFDGSPEGWSAEIRTLVEGVLINNGAEGEVLVSTSLAEAGILVDFIKVNFVCP</sequence>